<feature type="region of interest" description="Disordered" evidence="1">
    <location>
        <begin position="1"/>
        <end position="61"/>
    </location>
</feature>
<evidence type="ECO:0000313" key="3">
    <source>
        <dbReference type="Proteomes" id="UP001066276"/>
    </source>
</evidence>
<organism evidence="2 3">
    <name type="scientific">Pleurodeles waltl</name>
    <name type="common">Iberian ribbed newt</name>
    <dbReference type="NCBI Taxonomy" id="8319"/>
    <lineage>
        <taxon>Eukaryota</taxon>
        <taxon>Metazoa</taxon>
        <taxon>Chordata</taxon>
        <taxon>Craniata</taxon>
        <taxon>Vertebrata</taxon>
        <taxon>Euteleostomi</taxon>
        <taxon>Amphibia</taxon>
        <taxon>Batrachia</taxon>
        <taxon>Caudata</taxon>
        <taxon>Salamandroidea</taxon>
        <taxon>Salamandridae</taxon>
        <taxon>Pleurodelinae</taxon>
        <taxon>Pleurodeles</taxon>
    </lineage>
</organism>
<reference evidence="2" key="1">
    <citation type="journal article" date="2022" name="bioRxiv">
        <title>Sequencing and chromosome-scale assembly of the giantPleurodeles waltlgenome.</title>
        <authorList>
            <person name="Brown T."/>
            <person name="Elewa A."/>
            <person name="Iarovenko S."/>
            <person name="Subramanian E."/>
            <person name="Araus A.J."/>
            <person name="Petzold A."/>
            <person name="Susuki M."/>
            <person name="Suzuki K.-i.T."/>
            <person name="Hayashi T."/>
            <person name="Toyoda A."/>
            <person name="Oliveira C."/>
            <person name="Osipova E."/>
            <person name="Leigh N.D."/>
            <person name="Simon A."/>
            <person name="Yun M.H."/>
        </authorList>
    </citation>
    <scope>NUCLEOTIDE SEQUENCE</scope>
    <source>
        <strain evidence="2">20211129_DDA</strain>
        <tissue evidence="2">Liver</tissue>
    </source>
</reference>
<sequence>MGGAPPGSEEQQSRDQRWEAAGGRCCDNGSGQQQHIAAGATKSGGQGASRHQGLAVRGPPAGGSKAGGGCCCDHGPGSKDGAEAVRIPNRGSRRLLNRMLCDEAAEALEQVGRTSIAPSHSFLQSKGEPPMLWELWYPVLLAYMDVLDGDDYPPESKLALLKHMLGGLGLREFKSLPPLENSGKY</sequence>
<evidence type="ECO:0000256" key="1">
    <source>
        <dbReference type="SAM" id="MobiDB-lite"/>
    </source>
</evidence>
<dbReference type="AlphaFoldDB" id="A0AAV7U015"/>
<evidence type="ECO:0000313" key="2">
    <source>
        <dbReference type="EMBL" id="KAJ1182344.1"/>
    </source>
</evidence>
<gene>
    <name evidence="2" type="ORF">NDU88_007536</name>
</gene>
<proteinExistence type="predicted"/>
<protein>
    <submittedName>
        <fullName evidence="2">Uncharacterized protein</fullName>
    </submittedName>
</protein>
<name>A0AAV7U015_PLEWA</name>
<dbReference type="Proteomes" id="UP001066276">
    <property type="component" value="Chromosome 3_2"/>
</dbReference>
<comment type="caution">
    <text evidence="2">The sequence shown here is derived from an EMBL/GenBank/DDBJ whole genome shotgun (WGS) entry which is preliminary data.</text>
</comment>
<accession>A0AAV7U015</accession>
<dbReference type="EMBL" id="JANPWB010000006">
    <property type="protein sequence ID" value="KAJ1182344.1"/>
    <property type="molecule type" value="Genomic_DNA"/>
</dbReference>
<keyword evidence="3" id="KW-1185">Reference proteome</keyword>